<dbReference type="Proteomes" id="UP000284177">
    <property type="component" value="Unassembled WGS sequence"/>
</dbReference>
<gene>
    <name evidence="2" type="ORF">BET03_05990</name>
</gene>
<dbReference type="SUPFAM" id="SSF82549">
    <property type="entry name" value="DAK1/DegV-like"/>
    <property type="match status" value="1"/>
</dbReference>
<evidence type="ECO:0000313" key="2">
    <source>
        <dbReference type="EMBL" id="RKD29096.1"/>
    </source>
</evidence>
<dbReference type="RefSeq" id="WP_120170558.1">
    <property type="nucleotide sequence ID" value="NZ_MCIB01000038.1"/>
</dbReference>
<dbReference type="NCBIfam" id="TIGR00762">
    <property type="entry name" value="DegV"/>
    <property type="match status" value="1"/>
</dbReference>
<dbReference type="InterPro" id="IPR003797">
    <property type="entry name" value="DegV"/>
</dbReference>
<dbReference type="Gene3D" id="3.30.1180.10">
    <property type="match status" value="1"/>
</dbReference>
<dbReference type="EMBL" id="MCIB01000038">
    <property type="protein sequence ID" value="RKD29096.1"/>
    <property type="molecule type" value="Genomic_DNA"/>
</dbReference>
<dbReference type="InterPro" id="IPR050270">
    <property type="entry name" value="DegV_domain_contain"/>
</dbReference>
<accession>A0A419SV49</accession>
<dbReference type="Pfam" id="PF02645">
    <property type="entry name" value="DegV"/>
    <property type="match status" value="1"/>
</dbReference>
<dbReference type="AlphaFoldDB" id="A0A419SV49"/>
<dbReference type="PROSITE" id="PS51482">
    <property type="entry name" value="DEGV"/>
    <property type="match status" value="1"/>
</dbReference>
<dbReference type="InterPro" id="IPR043168">
    <property type="entry name" value="DegV_C"/>
</dbReference>
<dbReference type="OrthoDB" id="9780216at2"/>
<dbReference type="PANTHER" id="PTHR33434">
    <property type="entry name" value="DEGV DOMAIN-CONTAINING PROTEIN DR_1986-RELATED"/>
    <property type="match status" value="1"/>
</dbReference>
<keyword evidence="1" id="KW-0446">Lipid-binding</keyword>
<protein>
    <recommendedName>
        <fullName evidence="4">Fatty acid-binding protein DegV</fullName>
    </recommendedName>
</protein>
<evidence type="ECO:0000256" key="1">
    <source>
        <dbReference type="ARBA" id="ARBA00023121"/>
    </source>
</evidence>
<dbReference type="PANTHER" id="PTHR33434:SF2">
    <property type="entry name" value="FATTY ACID-BINDING PROTEIN TM_1468"/>
    <property type="match status" value="1"/>
</dbReference>
<sequence>MERIKIITDSVSDIPSEYIKKYDIEVVPLTINFGSKSYKDKVDISIEEFYKMVEESEDLPTTSQITPVEFIDTYKKFIDSYDHLIVITMSSKLSGTYQSAVTASQIEGISEKVTVIDSKGITLGQGLLVIEAARMASNGKNKEDIINRINQMIDRLEYIIVVDTLENLKKGGRISSTKAFIGEKLKIKPVLTMDNGNIIVMDKIRGRKKIIKWIIKTLKKKSIDFSNKTIGINHAMAEDMAKDLMEKVKENFDVKEIVFGEVGCTVGVYAGTGAIAIHFQNDIY</sequence>
<evidence type="ECO:0008006" key="4">
    <source>
        <dbReference type="Google" id="ProtNLM"/>
    </source>
</evidence>
<reference evidence="2 3" key="1">
    <citation type="submission" date="2016-08" db="EMBL/GenBank/DDBJ databases">
        <title>Novel Firmicutes and Novel Genomes.</title>
        <authorList>
            <person name="Poppleton D.I."/>
            <person name="Gribaldo S."/>
        </authorList>
    </citation>
    <scope>NUCLEOTIDE SEQUENCE [LARGE SCALE GENOMIC DNA]</scope>
    <source>
        <strain evidence="2 3">CTT3</strain>
    </source>
</reference>
<dbReference type="Gene3D" id="3.40.50.10170">
    <property type="match status" value="1"/>
</dbReference>
<evidence type="ECO:0000313" key="3">
    <source>
        <dbReference type="Proteomes" id="UP000284177"/>
    </source>
</evidence>
<proteinExistence type="predicted"/>
<comment type="caution">
    <text evidence="2">The sequence shown here is derived from an EMBL/GenBank/DDBJ whole genome shotgun (WGS) entry which is preliminary data.</text>
</comment>
<organism evidence="2 3">
    <name type="scientific">Thermohalobacter berrensis</name>
    <dbReference type="NCBI Taxonomy" id="99594"/>
    <lineage>
        <taxon>Bacteria</taxon>
        <taxon>Bacillati</taxon>
        <taxon>Bacillota</taxon>
        <taxon>Tissierellia</taxon>
        <taxon>Tissierellales</taxon>
        <taxon>Thermohalobacteraceae</taxon>
        <taxon>Thermohalobacter</taxon>
    </lineage>
</organism>
<keyword evidence="3" id="KW-1185">Reference proteome</keyword>
<dbReference type="GO" id="GO:0008289">
    <property type="term" value="F:lipid binding"/>
    <property type="evidence" value="ECO:0007669"/>
    <property type="project" value="UniProtKB-KW"/>
</dbReference>
<name>A0A419SV49_9FIRM</name>